<evidence type="ECO:0000256" key="1">
    <source>
        <dbReference type="ARBA" id="ARBA00007788"/>
    </source>
</evidence>
<keyword evidence="5" id="KW-0804">Transcription</keyword>
<keyword evidence="2" id="KW-0805">Transcription regulation</keyword>
<dbReference type="AlphaFoldDB" id="A0A0G2STQ4"/>
<dbReference type="InterPro" id="IPR013325">
    <property type="entry name" value="RNA_pol_sigma_r2"/>
</dbReference>
<evidence type="ECO:0000256" key="4">
    <source>
        <dbReference type="ARBA" id="ARBA00023125"/>
    </source>
</evidence>
<dbReference type="GO" id="GO:0006352">
    <property type="term" value="P:DNA-templated transcription initiation"/>
    <property type="evidence" value="ECO:0007669"/>
    <property type="project" value="InterPro"/>
</dbReference>
<dbReference type="InterPro" id="IPR050239">
    <property type="entry name" value="Sigma-70_RNA_pol_init_factors"/>
</dbReference>
<evidence type="ECO:0000256" key="3">
    <source>
        <dbReference type="ARBA" id="ARBA00023082"/>
    </source>
</evidence>
<dbReference type="EMBL" id="KJ916941">
    <property type="protein sequence ID" value="AKC88710.1"/>
    <property type="molecule type" value="mRNA"/>
</dbReference>
<evidence type="ECO:0000313" key="8">
    <source>
        <dbReference type="EMBL" id="AKC88710.1"/>
    </source>
</evidence>
<dbReference type="NCBIfam" id="TIGR02937">
    <property type="entry name" value="sigma70-ECF"/>
    <property type="match status" value="1"/>
</dbReference>
<reference evidence="8" key="1">
    <citation type="journal article" date="2015" name="Plant Cell">
        <title>Coordinated rates of evolution between interacting plastid and nuclear genes in Geraniaceae.</title>
        <authorList>
            <person name="Zhang J."/>
            <person name="Ruhlman T.A."/>
            <person name="Sabir J."/>
            <person name="Blazier J.C."/>
            <person name="Jansen R.K."/>
        </authorList>
    </citation>
    <scope>NUCLEOTIDE SEQUENCE</scope>
</reference>
<evidence type="ECO:0000256" key="2">
    <source>
        <dbReference type="ARBA" id="ARBA00023015"/>
    </source>
</evidence>
<dbReference type="Pfam" id="PF04539">
    <property type="entry name" value="Sigma70_r3"/>
    <property type="match status" value="1"/>
</dbReference>
<dbReference type="Pfam" id="PF04542">
    <property type="entry name" value="Sigma70_r2"/>
    <property type="match status" value="1"/>
</dbReference>
<dbReference type="PROSITE" id="PS00715">
    <property type="entry name" value="SIGMA70_1"/>
    <property type="match status" value="1"/>
</dbReference>
<dbReference type="GO" id="GO:0016987">
    <property type="term" value="F:sigma factor activity"/>
    <property type="evidence" value="ECO:0007669"/>
    <property type="project" value="UniProtKB-KW"/>
</dbReference>
<dbReference type="PANTHER" id="PTHR30603:SF47">
    <property type="entry name" value="RNA POLYMERASE SIGMA FACTOR SIGD, CHLOROPLASTIC"/>
    <property type="match status" value="1"/>
</dbReference>
<dbReference type="Gene3D" id="1.10.10.10">
    <property type="entry name" value="Winged helix-like DNA-binding domain superfamily/Winged helix DNA-binding domain"/>
    <property type="match status" value="2"/>
</dbReference>
<sequence>MAIATVCSSSPSCSPTLPTISLSSFKTHHHQSIPSTPSKFAVNLVSNEPLTIAEAAEAVALASASLEAAREAAMVAYESGEVGLCCGEGWGELERNESDWLKARMTRRRKRRKRLEGRENGEEDEEVPLIRSVKSGHLTPKQEAEFCMCLKEGARLEAQRRKLAEACKQEPSLKQLAMAMGMKKRNIDRILCNRRVSQETIIRTYRGLVVSIAIGYQGRGLSLQDLIQAGSIGLLRGAERFDPNRGYKLSTYVYWWVRQAIVKAVANDSRLIRLPGSVCDMLVKIAEAKNTLSIRLRRLPSYDEIAELLNVQVSTVRLICRRSRPPISLDRRIVTDQGCMTLQDIIPGPDERTPEKILKKQLIKQEVEKLLNTLSERESCILRLRYGLDGITPRSCEEIGIILNLSRERVRQIKNIALTKLRESSLADNLKMLYIVL</sequence>
<gene>
    <name evidence="8" type="primary">sig4</name>
</gene>
<evidence type="ECO:0000256" key="6">
    <source>
        <dbReference type="SAM" id="MobiDB-lite"/>
    </source>
</evidence>
<comment type="similarity">
    <text evidence="1">Belongs to the sigma-70 factor family.</text>
</comment>
<dbReference type="InterPro" id="IPR000943">
    <property type="entry name" value="RNA_pol_sigma70"/>
</dbReference>
<proteinExistence type="evidence at transcript level"/>
<dbReference type="PRINTS" id="PR00046">
    <property type="entry name" value="SIGMA70FCT"/>
</dbReference>
<dbReference type="Gene3D" id="1.20.120.1810">
    <property type="match status" value="1"/>
</dbReference>
<accession>A0A0G2STQ4</accession>
<dbReference type="PANTHER" id="PTHR30603">
    <property type="entry name" value="RNA POLYMERASE SIGMA FACTOR RPO"/>
    <property type="match status" value="1"/>
</dbReference>
<dbReference type="InterPro" id="IPR014284">
    <property type="entry name" value="RNA_pol_sigma-70_dom"/>
</dbReference>
<dbReference type="InterPro" id="IPR007627">
    <property type="entry name" value="RNA_pol_sigma70_r2"/>
</dbReference>
<name>A0A0G2STQ4_9ROSI</name>
<feature type="region of interest" description="Disordered" evidence="6">
    <location>
        <begin position="107"/>
        <end position="126"/>
    </location>
</feature>
<evidence type="ECO:0000259" key="7">
    <source>
        <dbReference type="PROSITE" id="PS00715"/>
    </source>
</evidence>
<dbReference type="InterPro" id="IPR007624">
    <property type="entry name" value="RNA_pol_sigma70_r3"/>
</dbReference>
<evidence type="ECO:0000256" key="5">
    <source>
        <dbReference type="ARBA" id="ARBA00023163"/>
    </source>
</evidence>
<organism evidence="8">
    <name type="scientific">Hypseocharis bilobata</name>
    <dbReference type="NCBI Taxonomy" id="253189"/>
    <lineage>
        <taxon>Eukaryota</taxon>
        <taxon>Viridiplantae</taxon>
        <taxon>Streptophyta</taxon>
        <taxon>Embryophyta</taxon>
        <taxon>Tracheophyta</taxon>
        <taxon>Spermatophyta</taxon>
        <taxon>Magnoliopsida</taxon>
        <taxon>eudicotyledons</taxon>
        <taxon>Gunneridae</taxon>
        <taxon>Pentapetalae</taxon>
        <taxon>rosids</taxon>
        <taxon>malvids</taxon>
        <taxon>Geraniales</taxon>
        <taxon>Geraniaceae</taxon>
        <taxon>Hypseocharis</taxon>
    </lineage>
</organism>
<dbReference type="GO" id="GO:0071482">
    <property type="term" value="P:cellular response to light stimulus"/>
    <property type="evidence" value="ECO:0007669"/>
    <property type="project" value="UniProtKB-ARBA"/>
</dbReference>
<dbReference type="GO" id="GO:0003677">
    <property type="term" value="F:DNA binding"/>
    <property type="evidence" value="ECO:0007669"/>
    <property type="project" value="UniProtKB-KW"/>
</dbReference>
<dbReference type="InterPro" id="IPR007630">
    <property type="entry name" value="RNA_pol_sigma70_r4"/>
</dbReference>
<dbReference type="InterPro" id="IPR036388">
    <property type="entry name" value="WH-like_DNA-bd_sf"/>
</dbReference>
<protein>
    <submittedName>
        <fullName evidence="8">Sigma factor</fullName>
    </submittedName>
</protein>
<dbReference type="SUPFAM" id="SSF88946">
    <property type="entry name" value="Sigma2 domain of RNA polymerase sigma factors"/>
    <property type="match status" value="1"/>
</dbReference>
<dbReference type="SUPFAM" id="SSF88659">
    <property type="entry name" value="Sigma3 and sigma4 domains of RNA polymerase sigma factors"/>
    <property type="match status" value="2"/>
</dbReference>
<keyword evidence="4" id="KW-0238">DNA-binding</keyword>
<feature type="domain" description="RNA polymerase sigma-70" evidence="7">
    <location>
        <begin position="225"/>
        <end position="238"/>
    </location>
</feature>
<dbReference type="CDD" id="cd06171">
    <property type="entry name" value="Sigma70_r4"/>
    <property type="match status" value="1"/>
</dbReference>
<dbReference type="InterPro" id="IPR013324">
    <property type="entry name" value="RNA_pol_sigma_r3/r4-like"/>
</dbReference>
<dbReference type="Pfam" id="PF04545">
    <property type="entry name" value="Sigma70_r4"/>
    <property type="match status" value="1"/>
</dbReference>
<keyword evidence="3" id="KW-0731">Sigma factor</keyword>